<evidence type="ECO:0000313" key="3">
    <source>
        <dbReference type="EMBL" id="NSJ81140.1"/>
    </source>
</evidence>
<comment type="caution">
    <text evidence="3">The sequence shown here is derived from an EMBL/GenBank/DDBJ whole genome shotgun (WGS) entry which is preliminary data.</text>
</comment>
<sequence>MTPEESFEIKKSKGYLVVKSNDLIQRNRFELSLPEQKTVAYICSMIQPMQTEESGFQLEYEFKIREYCKICGIDYDNGKNYQDVKATLKKLRDKSMWLTLPDGSETTVGWLAKATTNKKSGIAHIKLDEDMVPYLFDLKQKFTQYQLYNVLGMKSAFSVRIYELMKSYSFRHTITFELDELKKLLMVEDVKSYNRFPDFRRKVLEKAQLEINELTDINIEFEPIKTGRKVTSIKFIIEEKFKNSRK</sequence>
<proteinExistence type="inferred from homology"/>
<protein>
    <submittedName>
        <fullName evidence="3">Replication initiation protein</fullName>
    </submittedName>
</protein>
<name>A0ABX2I2B2_ANAHA</name>
<organism evidence="3 4">
    <name type="scientific">Anaerostipes hadrus</name>
    <dbReference type="NCBI Taxonomy" id="649756"/>
    <lineage>
        <taxon>Bacteria</taxon>
        <taxon>Bacillati</taxon>
        <taxon>Bacillota</taxon>
        <taxon>Clostridia</taxon>
        <taxon>Lachnospirales</taxon>
        <taxon>Lachnospiraceae</taxon>
        <taxon>Anaerostipes</taxon>
    </lineage>
</organism>
<keyword evidence="4" id="KW-1185">Reference proteome</keyword>
<evidence type="ECO:0000313" key="4">
    <source>
        <dbReference type="Proteomes" id="UP001644750"/>
    </source>
</evidence>
<dbReference type="InterPro" id="IPR036388">
    <property type="entry name" value="WH-like_DNA-bd_sf"/>
</dbReference>
<reference evidence="3 4" key="1">
    <citation type="journal article" date="2020" name="Cell Host Microbe">
        <title>Functional and Genomic Variation between Human-Derived Isolates of Lachnospiraceae Reveals Inter- and Intra-Species Diversity.</title>
        <authorList>
            <person name="Sorbara M.T."/>
            <person name="Littmann E.R."/>
            <person name="Fontana E."/>
            <person name="Moody T.U."/>
            <person name="Kohout C.E."/>
            <person name="Gjonbalaj M."/>
            <person name="Eaton V."/>
            <person name="Seok R."/>
            <person name="Leiner I.M."/>
            <person name="Pamer E.G."/>
        </authorList>
    </citation>
    <scope>NUCLEOTIDE SEQUENCE [LARGE SCALE GENOMIC DNA]</scope>
    <source>
        <strain evidence="3 4">MSK.14.57</strain>
    </source>
</reference>
<gene>
    <name evidence="3" type="ORF">G5A72_16490</name>
</gene>
<evidence type="ECO:0000259" key="2">
    <source>
        <dbReference type="Pfam" id="PF01051"/>
    </source>
</evidence>
<dbReference type="Proteomes" id="UP001644750">
    <property type="component" value="Unassembled WGS sequence"/>
</dbReference>
<dbReference type="Pfam" id="PF21205">
    <property type="entry name" value="Rep3_C"/>
    <property type="match status" value="1"/>
</dbReference>
<dbReference type="RefSeq" id="WP_173751746.1">
    <property type="nucleotide sequence ID" value="NZ_JAAIQD010000085.1"/>
</dbReference>
<dbReference type="InterPro" id="IPR036390">
    <property type="entry name" value="WH_DNA-bd_sf"/>
</dbReference>
<evidence type="ECO:0000256" key="1">
    <source>
        <dbReference type="ARBA" id="ARBA00038283"/>
    </source>
</evidence>
<comment type="similarity">
    <text evidence="1">Belongs to the initiator RepB protein family.</text>
</comment>
<accession>A0ABX2I2B2</accession>
<dbReference type="EMBL" id="JAAITB010000081">
    <property type="protein sequence ID" value="NSJ81140.1"/>
    <property type="molecule type" value="Genomic_DNA"/>
</dbReference>
<dbReference type="InterPro" id="IPR000525">
    <property type="entry name" value="Initiator_Rep_WH1"/>
</dbReference>
<dbReference type="SUPFAM" id="SSF46785">
    <property type="entry name" value="Winged helix' DNA-binding domain"/>
    <property type="match status" value="2"/>
</dbReference>
<dbReference type="Gene3D" id="1.10.10.10">
    <property type="entry name" value="Winged helix-like DNA-binding domain superfamily/Winged helix DNA-binding domain"/>
    <property type="match status" value="2"/>
</dbReference>
<dbReference type="Pfam" id="PF01051">
    <property type="entry name" value="Rep3_N"/>
    <property type="match status" value="1"/>
</dbReference>
<feature type="domain" description="Initiator Rep protein WH1" evidence="2">
    <location>
        <begin position="17"/>
        <end position="166"/>
    </location>
</feature>